<keyword evidence="7 11" id="KW-0472">Membrane</keyword>
<keyword evidence="9 11" id="KW-0066">ATP synthesis</keyword>
<comment type="caution">
    <text evidence="12">The sequence shown here is derived from an EMBL/GenBank/DDBJ whole genome shotgun (WGS) entry which is preliminary data.</text>
</comment>
<dbReference type="CDD" id="cd12151">
    <property type="entry name" value="F1-ATPase_gamma"/>
    <property type="match status" value="1"/>
</dbReference>
<evidence type="ECO:0000256" key="2">
    <source>
        <dbReference type="ARBA" id="ARBA00004170"/>
    </source>
</evidence>
<dbReference type="Proteomes" id="UP000319619">
    <property type="component" value="Unassembled WGS sequence"/>
</dbReference>
<evidence type="ECO:0000256" key="8">
    <source>
        <dbReference type="ARBA" id="ARBA00023196"/>
    </source>
</evidence>
<dbReference type="Gene3D" id="1.10.287.80">
    <property type="entry name" value="ATP synthase, gamma subunit, helix hairpin domain"/>
    <property type="match status" value="1"/>
</dbReference>
<evidence type="ECO:0000256" key="10">
    <source>
        <dbReference type="ARBA" id="ARBA00060385"/>
    </source>
</evidence>
<dbReference type="NCBIfam" id="TIGR01146">
    <property type="entry name" value="ATPsyn_F1gamma"/>
    <property type="match status" value="1"/>
</dbReference>
<dbReference type="GO" id="GO:0005524">
    <property type="term" value="F:ATP binding"/>
    <property type="evidence" value="ECO:0007669"/>
    <property type="project" value="UniProtKB-UniRule"/>
</dbReference>
<comment type="subcellular location">
    <subcellularLocation>
        <location evidence="11">Cell membrane</location>
        <topology evidence="11">Peripheral membrane protein</topology>
    </subcellularLocation>
    <subcellularLocation>
        <location evidence="2">Membrane</location>
        <topology evidence="2">Peripheral membrane protein</topology>
    </subcellularLocation>
    <subcellularLocation>
        <location evidence="10">Thylakoid</location>
    </subcellularLocation>
</comment>
<evidence type="ECO:0000256" key="4">
    <source>
        <dbReference type="ARBA" id="ARBA00022448"/>
    </source>
</evidence>
<dbReference type="HAMAP" id="MF_00815">
    <property type="entry name" value="ATP_synth_gamma_bact"/>
    <property type="match status" value="1"/>
</dbReference>
<dbReference type="FunFam" id="1.10.287.80:FF:000003">
    <property type="entry name" value="ATP synthase gamma chain, chloroplastic"/>
    <property type="match status" value="1"/>
</dbReference>
<comment type="similarity">
    <text evidence="3 11">Belongs to the ATPase gamma chain family.</text>
</comment>
<evidence type="ECO:0000256" key="6">
    <source>
        <dbReference type="ARBA" id="ARBA00023065"/>
    </source>
</evidence>
<evidence type="ECO:0000313" key="13">
    <source>
        <dbReference type="Proteomes" id="UP000319619"/>
    </source>
</evidence>
<keyword evidence="8 11" id="KW-0139">CF(1)</keyword>
<protein>
    <recommendedName>
        <fullName evidence="11">ATP synthase gamma chain</fullName>
    </recommendedName>
    <alternativeName>
        <fullName evidence="11">ATP synthase F1 sector gamma subunit</fullName>
    </alternativeName>
    <alternativeName>
        <fullName evidence="11">F-ATPase gamma subunit</fullName>
    </alternativeName>
</protein>
<dbReference type="SUPFAM" id="SSF52943">
    <property type="entry name" value="ATP synthase (F1-ATPase), gamma subunit"/>
    <property type="match status" value="1"/>
</dbReference>
<dbReference type="PANTHER" id="PTHR11693:SF22">
    <property type="entry name" value="ATP SYNTHASE SUBUNIT GAMMA, MITOCHONDRIAL"/>
    <property type="match status" value="1"/>
</dbReference>
<evidence type="ECO:0000256" key="7">
    <source>
        <dbReference type="ARBA" id="ARBA00023136"/>
    </source>
</evidence>
<name>A0A532UPR0_UNCL8</name>
<dbReference type="Gene3D" id="3.40.1380.10">
    <property type="match status" value="1"/>
</dbReference>
<dbReference type="GO" id="GO:0009579">
    <property type="term" value="C:thylakoid"/>
    <property type="evidence" value="ECO:0007669"/>
    <property type="project" value="UniProtKB-SubCell"/>
</dbReference>
<organism evidence="12 13">
    <name type="scientific">candidate division LCP-89 bacterium B3_LCP</name>
    <dbReference type="NCBI Taxonomy" id="2012998"/>
    <lineage>
        <taxon>Bacteria</taxon>
        <taxon>Pseudomonadati</taxon>
        <taxon>Bacteria division LCP-89</taxon>
    </lineage>
</organism>
<evidence type="ECO:0000256" key="11">
    <source>
        <dbReference type="HAMAP-Rule" id="MF_00815"/>
    </source>
</evidence>
<comment type="function">
    <text evidence="1 11">Produces ATP from ADP in the presence of a proton gradient across the membrane. The gamma chain is believed to be important in regulating ATPase activity and the flow of protons through the CF(0) complex.</text>
</comment>
<evidence type="ECO:0000313" key="12">
    <source>
        <dbReference type="EMBL" id="TKJ36926.1"/>
    </source>
</evidence>
<sequence length="288" mass="32656">MPSLKQIKRRISSIKNTQQITRAMKMVAAAKLRRAQENIIKARPYSHKLREVIKDLSGRCDRSQHPLLAVREPKEIGVVVITADRGFCGGFNTNIIKRAVKEIESFETIDPTIQMMTIGKKGSDYFAKNDYNVLQRHDQLFQDLHFGVAASVGESLIDFYKQEKLDRVYLIYNEFKSAIQQNLIVEQLLPIIPDEPEETTTSQVDFIYEPDPLQVLSGVLPLYVNVQMWRVFLESNAAEHGARMTAMENATNNANELIDTLTLTYNKARQAAITKELLEVVSGAEGLK</sequence>
<dbReference type="Pfam" id="PF00231">
    <property type="entry name" value="ATP-synt"/>
    <property type="match status" value="1"/>
</dbReference>
<evidence type="ECO:0000256" key="9">
    <source>
        <dbReference type="ARBA" id="ARBA00023310"/>
    </source>
</evidence>
<keyword evidence="11" id="KW-1003">Cell membrane</keyword>
<dbReference type="GO" id="GO:0046933">
    <property type="term" value="F:proton-transporting ATP synthase activity, rotational mechanism"/>
    <property type="evidence" value="ECO:0007669"/>
    <property type="project" value="UniProtKB-UniRule"/>
</dbReference>
<evidence type="ECO:0000256" key="3">
    <source>
        <dbReference type="ARBA" id="ARBA00007681"/>
    </source>
</evidence>
<dbReference type="GO" id="GO:0042777">
    <property type="term" value="P:proton motive force-driven plasma membrane ATP synthesis"/>
    <property type="evidence" value="ECO:0007669"/>
    <property type="project" value="UniProtKB-UniRule"/>
</dbReference>
<evidence type="ECO:0000256" key="5">
    <source>
        <dbReference type="ARBA" id="ARBA00022781"/>
    </source>
</evidence>
<evidence type="ECO:0000256" key="1">
    <source>
        <dbReference type="ARBA" id="ARBA00003456"/>
    </source>
</evidence>
<reference evidence="12 13" key="1">
    <citation type="submission" date="2017-06" db="EMBL/GenBank/DDBJ databases">
        <title>Novel microbial phyla capable of carbon fixation and sulfur reduction in deep-sea sediments.</title>
        <authorList>
            <person name="Huang J."/>
            <person name="Baker B."/>
            <person name="Wang Y."/>
        </authorList>
    </citation>
    <scope>NUCLEOTIDE SEQUENCE [LARGE SCALE GENOMIC DNA]</scope>
    <source>
        <strain evidence="12">B3_LCP</strain>
    </source>
</reference>
<dbReference type="InterPro" id="IPR000131">
    <property type="entry name" value="ATP_synth_F1_gsu"/>
</dbReference>
<dbReference type="InterPro" id="IPR035968">
    <property type="entry name" value="ATP_synth_F1_ATPase_gsu"/>
</dbReference>
<dbReference type="PRINTS" id="PR00126">
    <property type="entry name" value="ATPASEGAMMA"/>
</dbReference>
<dbReference type="GO" id="GO:0005886">
    <property type="term" value="C:plasma membrane"/>
    <property type="evidence" value="ECO:0007669"/>
    <property type="project" value="UniProtKB-SubCell"/>
</dbReference>
<dbReference type="AlphaFoldDB" id="A0A532UPR0"/>
<comment type="subunit">
    <text evidence="11">F-type ATPases have 2 components, CF(1) - the catalytic core - and CF(0) - the membrane proton channel. CF(1) has five subunits: alpha(3), beta(3), gamma(1), delta(1), epsilon(1). CF(0) has three main subunits: a, b and c.</text>
</comment>
<dbReference type="GO" id="GO:0045259">
    <property type="term" value="C:proton-transporting ATP synthase complex"/>
    <property type="evidence" value="ECO:0007669"/>
    <property type="project" value="UniProtKB-KW"/>
</dbReference>
<dbReference type="PANTHER" id="PTHR11693">
    <property type="entry name" value="ATP SYNTHASE GAMMA CHAIN"/>
    <property type="match status" value="1"/>
</dbReference>
<keyword evidence="6 11" id="KW-0406">Ion transport</keyword>
<accession>A0A532UPR0</accession>
<keyword evidence="4 11" id="KW-0813">Transport</keyword>
<dbReference type="EMBL" id="NJBN01000014">
    <property type="protein sequence ID" value="TKJ36926.1"/>
    <property type="molecule type" value="Genomic_DNA"/>
</dbReference>
<keyword evidence="5 11" id="KW-0375">Hydrogen ion transport</keyword>
<proteinExistence type="inferred from homology"/>
<gene>
    <name evidence="11 12" type="primary">atpG</name>
    <name evidence="12" type="ORF">CEE37_14525</name>
</gene>